<gene>
    <name evidence="3" type="ORF">AZ78_2679</name>
</gene>
<evidence type="ECO:0000256" key="1">
    <source>
        <dbReference type="SAM" id="MobiDB-lite"/>
    </source>
</evidence>
<dbReference type="InterPro" id="IPR025294">
    <property type="entry name" value="DUF4156"/>
</dbReference>
<name>A0A108U9P8_9GAMM</name>
<comment type="caution">
    <text evidence="3">The sequence shown here is derived from an EMBL/GenBank/DDBJ whole genome shotgun (WGS) entry which is preliminary data.</text>
</comment>
<dbReference type="AlphaFoldDB" id="A0A108U9P8"/>
<feature type="compositionally biased region" description="Low complexity" evidence="1">
    <location>
        <begin position="108"/>
        <end position="122"/>
    </location>
</feature>
<feature type="chain" id="PRO_5007131751" description="DUF4156 domain-containing protein" evidence="2">
    <location>
        <begin position="21"/>
        <end position="129"/>
    </location>
</feature>
<feature type="region of interest" description="Disordered" evidence="1">
    <location>
        <begin position="108"/>
        <end position="129"/>
    </location>
</feature>
<proteinExistence type="predicted"/>
<protein>
    <recommendedName>
        <fullName evidence="5">DUF4156 domain-containing protein</fullName>
    </recommendedName>
</protein>
<feature type="signal peptide" evidence="2">
    <location>
        <begin position="1"/>
        <end position="20"/>
    </location>
</feature>
<dbReference type="EMBL" id="JAJA02000001">
    <property type="protein sequence ID" value="KWS05128.1"/>
    <property type="molecule type" value="Genomic_DNA"/>
</dbReference>
<keyword evidence="2" id="KW-0732">Signal</keyword>
<dbReference type="Proteomes" id="UP000023435">
    <property type="component" value="Unassembled WGS sequence"/>
</dbReference>
<dbReference type="Pfam" id="PF13698">
    <property type="entry name" value="DUF4156"/>
    <property type="match status" value="1"/>
</dbReference>
<keyword evidence="4" id="KW-1185">Reference proteome</keyword>
<dbReference type="PROSITE" id="PS51257">
    <property type="entry name" value="PROKAR_LIPOPROTEIN"/>
    <property type="match status" value="1"/>
</dbReference>
<accession>A0A108U9P8</accession>
<evidence type="ECO:0000313" key="4">
    <source>
        <dbReference type="Proteomes" id="UP000023435"/>
    </source>
</evidence>
<evidence type="ECO:0000256" key="2">
    <source>
        <dbReference type="SAM" id="SignalP"/>
    </source>
</evidence>
<evidence type="ECO:0000313" key="3">
    <source>
        <dbReference type="EMBL" id="KWS05128.1"/>
    </source>
</evidence>
<sequence length="129" mass="13242">MRAPALLSLSAIVLALSASACTWVNMAPGAQAVRVLSAGAAPGCEKRGEVVVSVKHNVAFYERNALRVREELETLARNEAPGLQADTIQPLADPSQGSQRFAAYRCGPGAAPAAQKPASGAAQTYPVGG</sequence>
<reference evidence="3 4" key="1">
    <citation type="journal article" date="2014" name="Genome Announc.">
        <title>Draft Genome Sequence of Lysobacter capsici AZ78, a Bacterium Antagonistic to Plant-Pathogenic Oomycetes.</title>
        <authorList>
            <person name="Puopolo G."/>
            <person name="Sonego P."/>
            <person name="Engelen K."/>
            <person name="Pertot I."/>
        </authorList>
    </citation>
    <scope>NUCLEOTIDE SEQUENCE [LARGE SCALE GENOMIC DNA]</scope>
    <source>
        <strain evidence="3 4">AZ78</strain>
    </source>
</reference>
<organism evidence="3 4">
    <name type="scientific">Lysobacter capsici AZ78</name>
    <dbReference type="NCBI Taxonomy" id="1444315"/>
    <lineage>
        <taxon>Bacteria</taxon>
        <taxon>Pseudomonadati</taxon>
        <taxon>Pseudomonadota</taxon>
        <taxon>Gammaproteobacteria</taxon>
        <taxon>Lysobacterales</taxon>
        <taxon>Lysobacteraceae</taxon>
        <taxon>Lysobacter</taxon>
    </lineage>
</organism>
<evidence type="ECO:0008006" key="5">
    <source>
        <dbReference type="Google" id="ProtNLM"/>
    </source>
</evidence>
<dbReference type="OrthoDB" id="6120981at2"/>